<keyword evidence="10" id="KW-0175">Coiled coil</keyword>
<keyword evidence="8" id="KW-0325">Glycoprotein</keyword>
<feature type="transmembrane region" description="Helical" evidence="12">
    <location>
        <begin position="243"/>
        <end position="262"/>
    </location>
</feature>
<feature type="transmembrane region" description="Helical" evidence="12">
    <location>
        <begin position="142"/>
        <end position="163"/>
    </location>
</feature>
<feature type="region of interest" description="Disordered" evidence="11">
    <location>
        <begin position="316"/>
        <end position="366"/>
    </location>
</feature>
<dbReference type="InterPro" id="IPR002455">
    <property type="entry name" value="GPCR3_GABA-B"/>
</dbReference>
<feature type="transmembrane region" description="Helical" evidence="12">
    <location>
        <begin position="268"/>
        <end position="290"/>
    </location>
</feature>
<comment type="subcellular location">
    <subcellularLocation>
        <location evidence="1">Membrane</location>
        <topology evidence="1">Multi-pass membrane protein</topology>
    </subcellularLocation>
</comment>
<evidence type="ECO:0000256" key="12">
    <source>
        <dbReference type="SAM" id="Phobius"/>
    </source>
</evidence>
<evidence type="ECO:0000256" key="1">
    <source>
        <dbReference type="ARBA" id="ARBA00004141"/>
    </source>
</evidence>
<dbReference type="Pfam" id="PF00003">
    <property type="entry name" value="7tm_3"/>
    <property type="match status" value="1"/>
</dbReference>
<proteinExistence type="inferred from homology"/>
<protein>
    <submittedName>
        <fullName evidence="14">GABBR2 protein</fullName>
    </submittedName>
</protein>
<sequence length="719" mass="78831">MEQEQMKNGSEVQYMDVRTITPALFGVVCSFAMMGMILAATILVFNIKLRQQRLIKMSSPNLNNLIVGGSLLLYGAAILFGLDRSVVGGSDKALLHLCQVRTCCVVIGFTLVYGSLFSKTWRVYRIFRSSTVKRMVIRDDKLFATVGVILIVDVLILGIWLGLDPLKWKTVGVPVSRTLDSMPDGIATTGVVWVQRCYSDNTEVWISVFFILKGLLLLYGTYLSWATRGVNFPAMNDAKPIILSIYCCVVLVGIATPLTFHLDQWPDAVYACVAGVLIVCTTVTLCLLFMPKVKLWKEWANNKNLKSLGSPQFLNKSSHPCNSPPNTAPEAPGGQANHCNQTKDGADGNQATGGKEDAVSSKGASRTSLILDTEMAKLLEENRTLRSLLKEKETNIKALQERVSSAKDKLLNLVAQVNPDSGFESASTVQREDSVDTNKETTNKMAAMFPGGQRSAHAHAPSRDVLTQRHDGKGSVKLSSTSSDTSSLSCTRETAVNSPANGTPSRTLRYIQEQGNAIAEDLKYADGLFTMSLDTDGYPPRNGDRDLYDLYRSEGAWDDYYYDLSDSDLSVYDMMSEDCDRAMTYGGRTQSTILTGSQLSPVCTGMGNPNFRSRDSLSSLSSDDDDDDDLLKFFPPPQSILKNNPIGARTQPACTKLQTVASINSEKPFSNSYNINLWNNMKKGRASHSVECNVKHTGKSTELVLSPVAFSSSYQDTLV</sequence>
<comment type="similarity">
    <text evidence="2">Belongs to the G-protein coupled receptor 3 family. GABA-B receptor subfamily.</text>
</comment>
<dbReference type="AlphaFoldDB" id="A0A8J9Z6N7"/>
<dbReference type="EMBL" id="OV696701">
    <property type="protein sequence ID" value="CAH1248296.1"/>
    <property type="molecule type" value="Genomic_DNA"/>
</dbReference>
<feature type="transmembrane region" description="Helical" evidence="12">
    <location>
        <begin position="204"/>
        <end position="222"/>
    </location>
</feature>
<keyword evidence="15" id="KW-1185">Reference proteome</keyword>
<evidence type="ECO:0000256" key="4">
    <source>
        <dbReference type="ARBA" id="ARBA00022989"/>
    </source>
</evidence>
<dbReference type="CDD" id="cd15047">
    <property type="entry name" value="7tmC_GABA-B-like"/>
    <property type="match status" value="1"/>
</dbReference>
<keyword evidence="3 12" id="KW-0812">Transmembrane</keyword>
<keyword evidence="6 12" id="KW-0472">Membrane</keyword>
<feature type="transmembrane region" description="Helical" evidence="12">
    <location>
        <begin position="65"/>
        <end position="82"/>
    </location>
</feature>
<dbReference type="GO" id="GO:0038039">
    <property type="term" value="C:G protein-coupled receptor heterodimeric complex"/>
    <property type="evidence" value="ECO:0007669"/>
    <property type="project" value="TreeGrafter"/>
</dbReference>
<dbReference type="PANTHER" id="PTHR10519:SF20">
    <property type="entry name" value="G-PROTEIN COUPLED RECEPTOR 156-RELATED"/>
    <property type="match status" value="1"/>
</dbReference>
<evidence type="ECO:0000256" key="8">
    <source>
        <dbReference type="ARBA" id="ARBA00023180"/>
    </source>
</evidence>
<evidence type="ECO:0000256" key="3">
    <source>
        <dbReference type="ARBA" id="ARBA00022692"/>
    </source>
</evidence>
<evidence type="ECO:0000256" key="2">
    <source>
        <dbReference type="ARBA" id="ARBA00008991"/>
    </source>
</evidence>
<name>A0A8J9Z6N7_BRALA</name>
<dbReference type="InterPro" id="IPR017978">
    <property type="entry name" value="GPCR_3_C"/>
</dbReference>
<dbReference type="PROSITE" id="PS50259">
    <property type="entry name" value="G_PROTEIN_RECEP_F3_4"/>
    <property type="match status" value="1"/>
</dbReference>
<dbReference type="PRINTS" id="PR01177">
    <property type="entry name" value="GABAB1RECPTR"/>
</dbReference>
<feature type="compositionally biased region" description="Low complexity" evidence="11">
    <location>
        <begin position="475"/>
        <end position="489"/>
    </location>
</feature>
<evidence type="ECO:0000313" key="14">
    <source>
        <dbReference type="EMBL" id="CAH1248296.1"/>
    </source>
</evidence>
<evidence type="ECO:0000256" key="9">
    <source>
        <dbReference type="ARBA" id="ARBA00023224"/>
    </source>
</evidence>
<evidence type="ECO:0000313" key="15">
    <source>
        <dbReference type="Proteomes" id="UP000838412"/>
    </source>
</evidence>
<feature type="region of interest" description="Disordered" evidence="11">
    <location>
        <begin position="449"/>
        <end position="504"/>
    </location>
</feature>
<dbReference type="Proteomes" id="UP000838412">
    <property type="component" value="Chromosome 16"/>
</dbReference>
<keyword evidence="4 12" id="KW-1133">Transmembrane helix</keyword>
<keyword evidence="7" id="KW-0675">Receptor</keyword>
<dbReference type="GO" id="GO:0004965">
    <property type="term" value="F:G protein-coupled GABA receptor activity"/>
    <property type="evidence" value="ECO:0007669"/>
    <property type="project" value="InterPro"/>
</dbReference>
<keyword evidence="5" id="KW-0297">G-protein coupled receptor</keyword>
<dbReference type="PRINTS" id="PR01176">
    <property type="entry name" value="GABABRECEPTR"/>
</dbReference>
<feature type="coiled-coil region" evidence="10">
    <location>
        <begin position="375"/>
        <end position="416"/>
    </location>
</feature>
<evidence type="ECO:0000256" key="7">
    <source>
        <dbReference type="ARBA" id="ARBA00023170"/>
    </source>
</evidence>
<dbReference type="PANTHER" id="PTHR10519">
    <property type="entry name" value="GABA-B RECEPTOR"/>
    <property type="match status" value="1"/>
</dbReference>
<feature type="transmembrane region" description="Helical" evidence="12">
    <location>
        <begin position="20"/>
        <end position="45"/>
    </location>
</feature>
<reference evidence="14" key="1">
    <citation type="submission" date="2022-01" db="EMBL/GenBank/DDBJ databases">
        <authorList>
            <person name="Braso-Vives M."/>
        </authorList>
    </citation>
    <scope>NUCLEOTIDE SEQUENCE</scope>
</reference>
<gene>
    <name evidence="14" type="primary">GABBR2</name>
    <name evidence="14" type="ORF">BLAG_LOCUS9655</name>
</gene>
<evidence type="ECO:0000256" key="5">
    <source>
        <dbReference type="ARBA" id="ARBA00023040"/>
    </source>
</evidence>
<feature type="transmembrane region" description="Helical" evidence="12">
    <location>
        <begin position="94"/>
        <end position="121"/>
    </location>
</feature>
<feature type="domain" description="G-protein coupled receptors family 3 profile" evidence="13">
    <location>
        <begin position="98"/>
        <end position="295"/>
    </location>
</feature>
<feature type="compositionally biased region" description="Polar residues" evidence="11">
    <location>
        <begin position="490"/>
        <end position="504"/>
    </location>
</feature>
<dbReference type="OrthoDB" id="2150267at2759"/>
<accession>A0A8J9Z6N7</accession>
<keyword evidence="9" id="KW-0807">Transducer</keyword>
<organism evidence="14 15">
    <name type="scientific">Branchiostoma lanceolatum</name>
    <name type="common">Common lancelet</name>
    <name type="synonym">Amphioxus lanceolatum</name>
    <dbReference type="NCBI Taxonomy" id="7740"/>
    <lineage>
        <taxon>Eukaryota</taxon>
        <taxon>Metazoa</taxon>
        <taxon>Chordata</taxon>
        <taxon>Cephalochordata</taxon>
        <taxon>Leptocardii</taxon>
        <taxon>Amphioxiformes</taxon>
        <taxon>Branchiostomatidae</taxon>
        <taxon>Branchiostoma</taxon>
    </lineage>
</organism>
<evidence type="ECO:0000259" key="13">
    <source>
        <dbReference type="PROSITE" id="PS50259"/>
    </source>
</evidence>
<dbReference type="GO" id="GO:0007214">
    <property type="term" value="P:gamma-aminobutyric acid signaling pathway"/>
    <property type="evidence" value="ECO:0007669"/>
    <property type="project" value="TreeGrafter"/>
</dbReference>
<evidence type="ECO:0000256" key="6">
    <source>
        <dbReference type="ARBA" id="ARBA00023136"/>
    </source>
</evidence>
<evidence type="ECO:0000256" key="11">
    <source>
        <dbReference type="SAM" id="MobiDB-lite"/>
    </source>
</evidence>
<evidence type="ECO:0000256" key="10">
    <source>
        <dbReference type="SAM" id="Coils"/>
    </source>
</evidence>